<dbReference type="SUPFAM" id="SSF48179">
    <property type="entry name" value="6-phosphogluconate dehydrogenase C-terminal domain-like"/>
    <property type="match status" value="1"/>
</dbReference>
<dbReference type="PIRSF" id="PIRSF000114">
    <property type="entry name" value="Glycerol-3-P_dh"/>
    <property type="match status" value="1"/>
</dbReference>
<organism evidence="12 13">
    <name type="scientific">Marinibaculum pumilum</name>
    <dbReference type="NCBI Taxonomy" id="1766165"/>
    <lineage>
        <taxon>Bacteria</taxon>
        <taxon>Pseudomonadati</taxon>
        <taxon>Pseudomonadota</taxon>
        <taxon>Alphaproteobacteria</taxon>
        <taxon>Rhodospirillales</taxon>
        <taxon>Rhodospirillaceae</taxon>
        <taxon>Marinibaculum</taxon>
    </lineage>
</organism>
<comment type="caution">
    <text evidence="7">Lacks conserved residue(s) required for the propagation of feature annotation.</text>
</comment>
<gene>
    <name evidence="7" type="primary">gpsA</name>
    <name evidence="12" type="ORF">ACFOGJ_08290</name>
</gene>
<comment type="caution">
    <text evidence="12">The sequence shown here is derived from an EMBL/GenBank/DDBJ whole genome shotgun (WGS) entry which is preliminary data.</text>
</comment>
<dbReference type="PANTHER" id="PTHR11728">
    <property type="entry name" value="GLYCEROL-3-PHOSPHATE DEHYDROGENASE"/>
    <property type="match status" value="1"/>
</dbReference>
<feature type="binding site" evidence="7">
    <location>
        <position position="164"/>
    </location>
    <ligand>
        <name>sn-glycerol 3-phosphate</name>
        <dbReference type="ChEBI" id="CHEBI:57597"/>
    </ligand>
</feature>
<feature type="binding site" evidence="7">
    <location>
        <position position="136"/>
    </location>
    <ligand>
        <name>sn-glycerol 3-phosphate</name>
        <dbReference type="ChEBI" id="CHEBI:57597"/>
    </ligand>
</feature>
<comment type="function">
    <text evidence="7">Catalyzes the reduction of the glycolytic intermediate dihydroxyacetone phosphate (DHAP) to sn-glycerol 3-phosphate (G3P), the key precursor for phospholipid synthesis.</text>
</comment>
<proteinExistence type="inferred from homology"/>
<keyword evidence="7" id="KW-0521">NADP</keyword>
<dbReference type="GO" id="GO:0047952">
    <property type="term" value="F:glycerol-3-phosphate dehydrogenase [NAD(P)+] activity"/>
    <property type="evidence" value="ECO:0007669"/>
    <property type="project" value="UniProtKB-EC"/>
</dbReference>
<keyword evidence="2 7" id="KW-0444">Lipid biosynthesis</keyword>
<reference evidence="13" key="1">
    <citation type="journal article" date="2019" name="Int. J. Syst. Evol. Microbiol.">
        <title>The Global Catalogue of Microorganisms (GCM) 10K type strain sequencing project: providing services to taxonomists for standard genome sequencing and annotation.</title>
        <authorList>
            <consortium name="The Broad Institute Genomics Platform"/>
            <consortium name="The Broad Institute Genome Sequencing Center for Infectious Disease"/>
            <person name="Wu L."/>
            <person name="Ma J."/>
        </authorList>
    </citation>
    <scope>NUCLEOTIDE SEQUENCE [LARGE SCALE GENOMIC DNA]</scope>
    <source>
        <strain evidence="13">KCTC 42964</strain>
    </source>
</reference>
<comment type="subcellular location">
    <subcellularLocation>
        <location evidence="7">Cytoplasm</location>
    </subcellularLocation>
</comment>
<dbReference type="InterPro" id="IPR011128">
    <property type="entry name" value="G3P_DH_NAD-dep_N"/>
</dbReference>
<feature type="binding site" evidence="7">
    <location>
        <position position="307"/>
    </location>
    <ligand>
        <name>NADPH</name>
        <dbReference type="ChEBI" id="CHEBI:57783"/>
    </ligand>
</feature>
<dbReference type="Pfam" id="PF07479">
    <property type="entry name" value="NAD_Gly3P_dh_C"/>
    <property type="match status" value="1"/>
</dbReference>
<name>A0ABV7KY17_9PROT</name>
<dbReference type="Gene3D" id="1.10.1040.10">
    <property type="entry name" value="N-(1-d-carboxylethyl)-l-norvaline Dehydrogenase, domain 2"/>
    <property type="match status" value="1"/>
</dbReference>
<feature type="binding site" evidence="7">
    <location>
        <position position="282"/>
    </location>
    <ligand>
        <name>sn-glycerol 3-phosphate</name>
        <dbReference type="ChEBI" id="CHEBI:57597"/>
    </ligand>
</feature>
<evidence type="ECO:0000256" key="9">
    <source>
        <dbReference type="RuleBase" id="RU000439"/>
    </source>
</evidence>
<protein>
    <recommendedName>
        <fullName evidence="7">Glycerol-3-phosphate dehydrogenase [NAD(P)+]</fullName>
        <ecNumber evidence="7">1.1.1.94</ecNumber>
    </recommendedName>
    <alternativeName>
        <fullName evidence="7">NAD(P)(+)-dependent glycerol-3-phosphate dehydrogenase</fullName>
    </alternativeName>
    <alternativeName>
        <fullName evidence="7">NAD(P)H-dependent dihydroxyacetone-phosphate reductase</fullName>
    </alternativeName>
</protein>
<feature type="domain" description="Glycerol-3-phosphate dehydrogenase NAD-dependent C-terminal" evidence="11">
    <location>
        <begin position="208"/>
        <end position="348"/>
    </location>
</feature>
<evidence type="ECO:0000256" key="2">
    <source>
        <dbReference type="ARBA" id="ARBA00022516"/>
    </source>
</evidence>
<evidence type="ECO:0000256" key="8">
    <source>
        <dbReference type="RuleBase" id="RU000437"/>
    </source>
</evidence>
<dbReference type="EC" id="1.1.1.94" evidence="7"/>
<evidence type="ECO:0000256" key="1">
    <source>
        <dbReference type="ARBA" id="ARBA00011009"/>
    </source>
</evidence>
<evidence type="ECO:0000256" key="4">
    <source>
        <dbReference type="ARBA" id="ARBA00023098"/>
    </source>
</evidence>
<keyword evidence="7" id="KW-0963">Cytoplasm</keyword>
<dbReference type="NCBIfam" id="NF000942">
    <property type="entry name" value="PRK00094.1-4"/>
    <property type="match status" value="1"/>
</dbReference>
<evidence type="ECO:0000313" key="13">
    <source>
        <dbReference type="Proteomes" id="UP001595528"/>
    </source>
</evidence>
<feature type="binding site" evidence="7">
    <location>
        <position position="309"/>
    </location>
    <ligand>
        <name>NADPH</name>
        <dbReference type="ChEBI" id="CHEBI:57783"/>
    </ligand>
</feature>
<evidence type="ECO:0000256" key="6">
    <source>
        <dbReference type="ARBA" id="ARBA00023264"/>
    </source>
</evidence>
<dbReference type="InterPro" id="IPR008927">
    <property type="entry name" value="6-PGluconate_DH-like_C_sf"/>
</dbReference>
<comment type="catalytic activity">
    <reaction evidence="7 9">
        <text>sn-glycerol 3-phosphate + NADP(+) = dihydroxyacetone phosphate + NADPH + H(+)</text>
        <dbReference type="Rhea" id="RHEA:11096"/>
        <dbReference type="ChEBI" id="CHEBI:15378"/>
        <dbReference type="ChEBI" id="CHEBI:57597"/>
        <dbReference type="ChEBI" id="CHEBI:57642"/>
        <dbReference type="ChEBI" id="CHEBI:57783"/>
        <dbReference type="ChEBI" id="CHEBI:58349"/>
        <dbReference type="EC" id="1.1.1.94"/>
    </reaction>
</comment>
<feature type="domain" description="Glycerol-3-phosphate dehydrogenase NAD-dependent N-terminal" evidence="10">
    <location>
        <begin position="15"/>
        <end position="186"/>
    </location>
</feature>
<dbReference type="HAMAP" id="MF_00394">
    <property type="entry name" value="NAD_Glyc3P_dehydrog"/>
    <property type="match status" value="1"/>
</dbReference>
<feature type="binding site" evidence="7">
    <location>
        <position position="136"/>
    </location>
    <ligand>
        <name>NADPH</name>
        <dbReference type="ChEBI" id="CHEBI:57783"/>
    </ligand>
</feature>
<dbReference type="Gene3D" id="3.40.50.720">
    <property type="entry name" value="NAD(P)-binding Rossmann-like Domain"/>
    <property type="match status" value="1"/>
</dbReference>
<evidence type="ECO:0000256" key="5">
    <source>
        <dbReference type="ARBA" id="ARBA00023209"/>
    </source>
</evidence>
<dbReference type="InterPro" id="IPR036291">
    <property type="entry name" value="NAD(P)-bd_dom_sf"/>
</dbReference>
<comment type="pathway">
    <text evidence="7">Membrane lipid metabolism; glycerophospholipid metabolism.</text>
</comment>
<evidence type="ECO:0000259" key="10">
    <source>
        <dbReference type="Pfam" id="PF01210"/>
    </source>
</evidence>
<dbReference type="PROSITE" id="PS00957">
    <property type="entry name" value="NAD_G3PDH"/>
    <property type="match status" value="1"/>
</dbReference>
<keyword evidence="13" id="KW-1185">Reference proteome</keyword>
<keyword evidence="7" id="KW-0547">Nucleotide-binding</keyword>
<dbReference type="PRINTS" id="PR00077">
    <property type="entry name" value="GPDHDRGNASE"/>
</dbReference>
<evidence type="ECO:0000256" key="3">
    <source>
        <dbReference type="ARBA" id="ARBA00023002"/>
    </source>
</evidence>
<dbReference type="Pfam" id="PF01210">
    <property type="entry name" value="NAD_Gly3P_dh_N"/>
    <property type="match status" value="1"/>
</dbReference>
<dbReference type="InterPro" id="IPR006109">
    <property type="entry name" value="G3P_DH_NAD-dep_C"/>
</dbReference>
<feature type="binding site" evidence="7">
    <location>
        <position position="219"/>
    </location>
    <ligand>
        <name>sn-glycerol 3-phosphate</name>
        <dbReference type="ChEBI" id="CHEBI:57597"/>
    </ligand>
</feature>
<keyword evidence="7 8" id="KW-0520">NAD</keyword>
<dbReference type="RefSeq" id="WP_379899384.1">
    <property type="nucleotide sequence ID" value="NZ_JBHRTR010000020.1"/>
</dbReference>
<keyword evidence="3 7" id="KW-0560">Oxidoreductase</keyword>
<feature type="binding site" evidence="7">
    <location>
        <position position="283"/>
    </location>
    <ligand>
        <name>sn-glycerol 3-phosphate</name>
        <dbReference type="ChEBI" id="CHEBI:57597"/>
    </ligand>
</feature>
<keyword evidence="5 7" id="KW-0594">Phospholipid biosynthesis</keyword>
<keyword evidence="6 7" id="KW-1208">Phospholipid metabolism</keyword>
<feature type="binding site" evidence="7">
    <location>
        <position position="283"/>
    </location>
    <ligand>
        <name>NADPH</name>
        <dbReference type="ChEBI" id="CHEBI:57783"/>
    </ligand>
</feature>
<feature type="active site" description="Proton acceptor" evidence="7">
    <location>
        <position position="219"/>
    </location>
</feature>
<keyword evidence="4 7" id="KW-0443">Lipid metabolism</keyword>
<feature type="binding site" evidence="7">
    <location>
        <position position="168"/>
    </location>
    <ligand>
        <name>NADPH</name>
        <dbReference type="ChEBI" id="CHEBI:57783"/>
    </ligand>
</feature>
<dbReference type="InterPro" id="IPR013328">
    <property type="entry name" value="6PGD_dom2"/>
</dbReference>
<comment type="similarity">
    <text evidence="1 7 8">Belongs to the NAD-dependent glycerol-3-phosphate dehydrogenase family.</text>
</comment>
<evidence type="ECO:0000256" key="7">
    <source>
        <dbReference type="HAMAP-Rule" id="MF_00394"/>
    </source>
</evidence>
<dbReference type="SUPFAM" id="SSF51735">
    <property type="entry name" value="NAD(P)-binding Rossmann-fold domains"/>
    <property type="match status" value="1"/>
</dbReference>
<dbReference type="EMBL" id="JBHRTR010000020">
    <property type="protein sequence ID" value="MFC3227223.1"/>
    <property type="molecule type" value="Genomic_DNA"/>
</dbReference>
<feature type="binding site" evidence="7">
    <location>
        <position position="272"/>
    </location>
    <ligand>
        <name>sn-glycerol 3-phosphate</name>
        <dbReference type="ChEBI" id="CHEBI:57597"/>
    </ligand>
</feature>
<sequence>MAGGSAGRIPHFARVTVLGGGAWGTALAQILADTGADADAPDVTPLNVTPPNVTLWARDPAVAAAIGDRHLHPAALPDIPLSPRIAATADLDRALADADLLVAAVPAQALRELLRRLRPLLAARGSAAVPVLLCAKGLEIATGMLLTDVVAEELPGHPAAVLSGPNFAGEVARRLPAAASVGAAERHLGEALVATFGRPWFRPYRSDDPIGVQVGGAYKNVLAIACGAVIGRALGENARAALLTRGIAEMARLTVALGGRAETCMGLSGIGDALLTCLSETSRNTRLGVAIGRGATLDTALAGGARVVEGVHTARAVHAIAQSRSLDLPVAAAVHAVLHQGADLESAMAALLARPFRAEDPAT</sequence>
<feature type="binding site" evidence="7">
    <location>
        <position position="284"/>
    </location>
    <ligand>
        <name>sn-glycerol 3-phosphate</name>
        <dbReference type="ChEBI" id="CHEBI:57597"/>
    </ligand>
</feature>
<dbReference type="NCBIfam" id="NF000940">
    <property type="entry name" value="PRK00094.1-2"/>
    <property type="match status" value="1"/>
</dbReference>
<accession>A0ABV7KY17</accession>
<feature type="binding site" evidence="7">
    <location>
        <position position="23"/>
    </location>
    <ligand>
        <name>NADPH</name>
        <dbReference type="ChEBI" id="CHEBI:57783"/>
    </ligand>
</feature>
<evidence type="ECO:0000259" key="11">
    <source>
        <dbReference type="Pfam" id="PF07479"/>
    </source>
</evidence>
<evidence type="ECO:0000313" key="12">
    <source>
        <dbReference type="EMBL" id="MFC3227223.1"/>
    </source>
</evidence>
<comment type="catalytic activity">
    <reaction evidence="7">
        <text>sn-glycerol 3-phosphate + NAD(+) = dihydroxyacetone phosphate + NADH + H(+)</text>
        <dbReference type="Rhea" id="RHEA:11092"/>
        <dbReference type="ChEBI" id="CHEBI:15378"/>
        <dbReference type="ChEBI" id="CHEBI:57540"/>
        <dbReference type="ChEBI" id="CHEBI:57597"/>
        <dbReference type="ChEBI" id="CHEBI:57642"/>
        <dbReference type="ChEBI" id="CHEBI:57945"/>
        <dbReference type="EC" id="1.1.1.94"/>
    </reaction>
</comment>
<dbReference type="Proteomes" id="UP001595528">
    <property type="component" value="Unassembled WGS sequence"/>
</dbReference>
<feature type="binding site" evidence="7">
    <location>
        <position position="58"/>
    </location>
    <ligand>
        <name>NADPH</name>
        <dbReference type="ChEBI" id="CHEBI:57783"/>
    </ligand>
</feature>
<dbReference type="InterPro" id="IPR006168">
    <property type="entry name" value="G3P_DH_NAD-dep"/>
</dbReference>
<dbReference type="PANTHER" id="PTHR11728:SF1">
    <property type="entry name" value="GLYCEROL-3-PHOSPHATE DEHYDROGENASE [NAD(+)] 2, CHLOROPLASTIC"/>
    <property type="match status" value="1"/>
</dbReference>